<dbReference type="GO" id="GO:0009001">
    <property type="term" value="F:serine O-acetyltransferase activity"/>
    <property type="evidence" value="ECO:0007669"/>
    <property type="project" value="UniProtKB-EC"/>
</dbReference>
<evidence type="ECO:0000256" key="2">
    <source>
        <dbReference type="ARBA" id="ARBA00022679"/>
    </source>
</evidence>
<organism evidence="4 5">
    <name type="scientific">Empedobacter falsenii</name>
    <dbReference type="NCBI Taxonomy" id="343874"/>
    <lineage>
        <taxon>Bacteria</taxon>
        <taxon>Pseudomonadati</taxon>
        <taxon>Bacteroidota</taxon>
        <taxon>Flavobacteriia</taxon>
        <taxon>Flavobacteriales</taxon>
        <taxon>Weeksellaceae</taxon>
        <taxon>Empedobacter</taxon>
    </lineage>
</organism>
<dbReference type="Gene3D" id="1.10.3130.10">
    <property type="entry name" value="serine acetyltransferase, domain 1"/>
    <property type="match status" value="1"/>
</dbReference>
<dbReference type="AlphaFoldDB" id="A0A376J5K8"/>
<dbReference type="GO" id="GO:0008652">
    <property type="term" value="P:amino acid biosynthetic process"/>
    <property type="evidence" value="ECO:0007669"/>
    <property type="project" value="UniProtKB-KW"/>
</dbReference>
<gene>
    <name evidence="4" type="primary">cysE_2</name>
    <name evidence="4" type="ORF">NCTC13456_03600</name>
</gene>
<dbReference type="SUPFAM" id="SSF51161">
    <property type="entry name" value="Trimeric LpxA-like enzymes"/>
    <property type="match status" value="1"/>
</dbReference>
<dbReference type="CDD" id="cd03354">
    <property type="entry name" value="LbH_SAT"/>
    <property type="match status" value="1"/>
</dbReference>
<keyword evidence="1" id="KW-0028">Amino-acid biosynthesis</keyword>
<dbReference type="EMBL" id="UFXS01000002">
    <property type="protein sequence ID" value="STE54963.1"/>
    <property type="molecule type" value="Genomic_DNA"/>
</dbReference>
<dbReference type="NCBIfam" id="NF041874">
    <property type="entry name" value="EPS_EpsC"/>
    <property type="match status" value="1"/>
</dbReference>
<protein>
    <submittedName>
        <fullName evidence="4">Serine acetyltransferase</fullName>
        <ecNumber evidence="4">2.3.1.30</ecNumber>
    </submittedName>
</protein>
<dbReference type="InterPro" id="IPR045304">
    <property type="entry name" value="LbH_SAT"/>
</dbReference>
<accession>A0A376J5K8</accession>
<dbReference type="InterPro" id="IPR042122">
    <property type="entry name" value="Ser_AcTrfase_N_sf"/>
</dbReference>
<evidence type="ECO:0000313" key="4">
    <source>
        <dbReference type="EMBL" id="STE54963.1"/>
    </source>
</evidence>
<dbReference type="InterPro" id="IPR011004">
    <property type="entry name" value="Trimer_LpxA-like_sf"/>
</dbReference>
<dbReference type="EC" id="2.3.1.30" evidence="4"/>
<dbReference type="Proteomes" id="UP000254737">
    <property type="component" value="Unassembled WGS sequence"/>
</dbReference>
<evidence type="ECO:0000256" key="1">
    <source>
        <dbReference type="ARBA" id="ARBA00022605"/>
    </source>
</evidence>
<proteinExistence type="predicted"/>
<dbReference type="InterPro" id="IPR053376">
    <property type="entry name" value="Serine_acetyltransferase"/>
</dbReference>
<evidence type="ECO:0000313" key="5">
    <source>
        <dbReference type="Proteomes" id="UP000254737"/>
    </source>
</evidence>
<dbReference type="STRING" id="343874.GCA_000805695_03303"/>
<evidence type="ECO:0000256" key="3">
    <source>
        <dbReference type="ARBA" id="ARBA00023315"/>
    </source>
</evidence>
<dbReference type="PANTHER" id="PTHR42811">
    <property type="entry name" value="SERINE ACETYLTRANSFERASE"/>
    <property type="match status" value="1"/>
</dbReference>
<keyword evidence="3 4" id="KW-0012">Acyltransferase</keyword>
<keyword evidence="2 4" id="KW-0808">Transferase</keyword>
<name>A0A376J5K8_9FLAO</name>
<dbReference type="Gene3D" id="2.160.10.10">
    <property type="entry name" value="Hexapeptide repeat proteins"/>
    <property type="match status" value="1"/>
</dbReference>
<reference evidence="4 5" key="1">
    <citation type="submission" date="2018-06" db="EMBL/GenBank/DDBJ databases">
        <authorList>
            <consortium name="Pathogen Informatics"/>
            <person name="Doyle S."/>
        </authorList>
    </citation>
    <scope>NUCLEOTIDE SEQUENCE [LARGE SCALE GENOMIC DNA]</scope>
    <source>
        <strain evidence="4 5">NCTC13456</strain>
    </source>
</reference>
<sequence>MSTIFIEFIDLRMNQLTKYSLPFRKQEVEPLIESIIYDEIFQQPNPLYKKEDLLNQFNSILLKIVPEEKSNQISLYFFEQFKQLRQELEELIFVFYANDPASKSEIEIILAYPGFFAIAIHRLAHILYKLNTPILPRFFSEYAHSKTGIDIHPGATIGKNFYIDHGTGIVIGETTLIGDHVKIYQGVTLGAFYVSKNLADKKRHPTIENNVTIYAGATILGGTTVIGENSVIGGNVWITESIEEDSVVYQENQPQIKKQKKEQHINYII</sequence>